<name>A0ABR3FQL0_9AGAR</name>
<evidence type="ECO:0000313" key="3">
    <source>
        <dbReference type="Proteomes" id="UP001465976"/>
    </source>
</evidence>
<keyword evidence="3" id="KW-1185">Reference proteome</keyword>
<feature type="compositionally biased region" description="Acidic residues" evidence="1">
    <location>
        <begin position="311"/>
        <end position="321"/>
    </location>
</feature>
<feature type="compositionally biased region" description="Acidic residues" evidence="1">
    <location>
        <begin position="291"/>
        <end position="303"/>
    </location>
</feature>
<feature type="region of interest" description="Disordered" evidence="1">
    <location>
        <begin position="451"/>
        <end position="475"/>
    </location>
</feature>
<feature type="compositionally biased region" description="Polar residues" evidence="1">
    <location>
        <begin position="196"/>
        <end position="210"/>
    </location>
</feature>
<protein>
    <submittedName>
        <fullName evidence="2">rRNA-processing protein EBP2</fullName>
    </submittedName>
</protein>
<feature type="compositionally biased region" description="Polar residues" evidence="1">
    <location>
        <begin position="16"/>
        <end position="35"/>
    </location>
</feature>
<feature type="compositionally biased region" description="Acidic residues" evidence="1">
    <location>
        <begin position="331"/>
        <end position="341"/>
    </location>
</feature>
<feature type="region of interest" description="Disordered" evidence="1">
    <location>
        <begin position="133"/>
        <end position="390"/>
    </location>
</feature>
<accession>A0ABR3FQL0</accession>
<feature type="compositionally biased region" description="Basic and acidic residues" evidence="1">
    <location>
        <begin position="356"/>
        <end position="367"/>
    </location>
</feature>
<feature type="compositionally biased region" description="Basic and acidic residues" evidence="1">
    <location>
        <begin position="133"/>
        <end position="142"/>
    </location>
</feature>
<gene>
    <name evidence="2" type="primary">ebp2_1</name>
    <name evidence="2" type="ORF">V5O48_004587</name>
</gene>
<evidence type="ECO:0000313" key="2">
    <source>
        <dbReference type="EMBL" id="KAL0577392.1"/>
    </source>
</evidence>
<sequence>MAAPSIRLCSSRDSESSTALASDQENTSKPQGQRPILTSSLKGEFQQNYHHHGALRERRLWLRMNASKSCVNCSERKKPCVHNVDFPRCEGCRKYKQGSCSLVADERKDRMMRLLEIDEATFDALLAWYEKSVKASSEDRPAPNKTTARKTVKARSVPQPRPRVTGTPVKKPTVGPASGPAKLSPRIPQHAGAGSSIATGNPHPSSTHRVSTNRSISSASTSSSRGVPKLRAEVHVPPGPFRSSLKTPSSDSNGSRTVAQTRSTPKPRPQMVGQKESPISKAVRFEKRTDDVEESDSDGDSEDESQKAEESESESESESSESEAHARGDVESEGEESDDEGEVPKVKKGVQSSSGDQHKVKALDKPSRRPSQRAATPESTSGAASSNTAKSFVELHLLKRKVELSMGELRRESASWKSLDEVAKCLNSMAASQLDEMIKSGKRKGVFEEAGGEGNELQCKRRKVASGVAKRPVGK</sequence>
<organism evidence="2 3">
    <name type="scientific">Marasmius crinis-equi</name>
    <dbReference type="NCBI Taxonomy" id="585013"/>
    <lineage>
        <taxon>Eukaryota</taxon>
        <taxon>Fungi</taxon>
        <taxon>Dikarya</taxon>
        <taxon>Basidiomycota</taxon>
        <taxon>Agaricomycotina</taxon>
        <taxon>Agaricomycetes</taxon>
        <taxon>Agaricomycetidae</taxon>
        <taxon>Agaricales</taxon>
        <taxon>Marasmiineae</taxon>
        <taxon>Marasmiaceae</taxon>
        <taxon>Marasmius</taxon>
    </lineage>
</organism>
<feature type="compositionally biased region" description="Low complexity" evidence="1">
    <location>
        <begin position="212"/>
        <end position="225"/>
    </location>
</feature>
<dbReference type="EMBL" id="JBAHYK010000159">
    <property type="protein sequence ID" value="KAL0577392.1"/>
    <property type="molecule type" value="Genomic_DNA"/>
</dbReference>
<comment type="caution">
    <text evidence="2">The sequence shown here is derived from an EMBL/GenBank/DDBJ whole genome shotgun (WGS) entry which is preliminary data.</text>
</comment>
<evidence type="ECO:0000256" key="1">
    <source>
        <dbReference type="SAM" id="MobiDB-lite"/>
    </source>
</evidence>
<dbReference type="Proteomes" id="UP001465976">
    <property type="component" value="Unassembled WGS sequence"/>
</dbReference>
<feature type="compositionally biased region" description="Polar residues" evidence="1">
    <location>
        <begin position="373"/>
        <end position="390"/>
    </location>
</feature>
<reference evidence="2 3" key="1">
    <citation type="submission" date="2024-02" db="EMBL/GenBank/DDBJ databases">
        <title>A draft genome for the cacao thread blight pathogen Marasmius crinis-equi.</title>
        <authorList>
            <person name="Cohen S.P."/>
            <person name="Baruah I.K."/>
            <person name="Amoako-Attah I."/>
            <person name="Bukari Y."/>
            <person name="Meinhardt L.W."/>
            <person name="Bailey B.A."/>
        </authorList>
    </citation>
    <scope>NUCLEOTIDE SEQUENCE [LARGE SCALE GENOMIC DNA]</scope>
    <source>
        <strain evidence="2 3">GH-76</strain>
    </source>
</reference>
<proteinExistence type="predicted"/>
<feature type="region of interest" description="Disordered" evidence="1">
    <location>
        <begin position="1"/>
        <end position="35"/>
    </location>
</feature>
<feature type="compositionally biased region" description="Polar residues" evidence="1">
    <location>
        <begin position="244"/>
        <end position="264"/>
    </location>
</feature>